<proteinExistence type="predicted"/>
<dbReference type="PATRIC" id="fig|1303692.3.peg.2076"/>
<sequence>MVPPRGSGGQERYPDRSLPEEIGADLLAEVVARALEHLHEQLDVERLAYMSRRDPAVTRSWAR</sequence>
<dbReference type="Proteomes" id="UP000013304">
    <property type="component" value="Chromosome"/>
</dbReference>
<evidence type="ECO:0000313" key="1">
    <source>
        <dbReference type="EMBL" id="AGK77014.1"/>
    </source>
</evidence>
<evidence type="ECO:0000313" key="2">
    <source>
        <dbReference type="Proteomes" id="UP000013304"/>
    </source>
</evidence>
<reference evidence="1 2" key="1">
    <citation type="submission" date="2013-04" db="EMBL/GenBank/DDBJ databases">
        <title>Complete genome sequence of Streptomyces fulvissimus.</title>
        <authorList>
            <person name="Myronovskyi M."/>
            <person name="Tokovenko B."/>
            <person name="Manderscheid N."/>
            <person name="Petzke L."/>
            <person name="Luzhetskyy A."/>
        </authorList>
    </citation>
    <scope>NUCLEOTIDE SEQUENCE [LARGE SCALE GENOMIC DNA]</scope>
    <source>
        <strain evidence="1 2">DSM 40593</strain>
    </source>
</reference>
<accession>N0CQ45</accession>
<organism evidence="1 2">
    <name type="scientific">Streptomyces microflavus DSM 40593</name>
    <dbReference type="NCBI Taxonomy" id="1303692"/>
    <lineage>
        <taxon>Bacteria</taxon>
        <taxon>Bacillati</taxon>
        <taxon>Actinomycetota</taxon>
        <taxon>Actinomycetes</taxon>
        <taxon>Kitasatosporales</taxon>
        <taxon>Streptomycetaceae</taxon>
        <taxon>Streptomyces</taxon>
    </lineage>
</organism>
<gene>
    <name evidence="1" type="ORF">SFUL_2054</name>
</gene>
<name>N0CQ45_STRMI</name>
<dbReference type="eggNOG" id="COG4977">
    <property type="taxonomic scope" value="Bacteria"/>
</dbReference>
<dbReference type="KEGG" id="sfi:SFUL_2054"/>
<dbReference type="AlphaFoldDB" id="N0CQ45"/>
<protein>
    <submittedName>
        <fullName evidence="1">AraC family transcription regulator</fullName>
    </submittedName>
</protein>
<dbReference type="HOGENOM" id="CLU_2883963_0_0_11"/>
<dbReference type="EMBL" id="CP005080">
    <property type="protein sequence ID" value="AGK77014.1"/>
    <property type="molecule type" value="Genomic_DNA"/>
</dbReference>